<dbReference type="Pfam" id="PF07589">
    <property type="entry name" value="PEP-CTERM"/>
    <property type="match status" value="1"/>
</dbReference>
<dbReference type="EMBL" id="PJKA01000003">
    <property type="protein sequence ID" value="PNC19727.1"/>
    <property type="molecule type" value="Genomic_DNA"/>
</dbReference>
<evidence type="ECO:0000256" key="1">
    <source>
        <dbReference type="SAM" id="MobiDB-lite"/>
    </source>
</evidence>
<keyword evidence="2" id="KW-0732">Signal</keyword>
<feature type="signal peptide" evidence="2">
    <location>
        <begin position="1"/>
        <end position="18"/>
    </location>
</feature>
<dbReference type="AlphaFoldDB" id="A0A2N8HG45"/>
<dbReference type="InterPro" id="IPR013424">
    <property type="entry name" value="Ice-binding_C"/>
</dbReference>
<gene>
    <name evidence="4" type="ORF">CXU22_01560</name>
</gene>
<evidence type="ECO:0000256" key="2">
    <source>
        <dbReference type="SAM" id="SignalP"/>
    </source>
</evidence>
<dbReference type="OrthoDB" id="9960120at2"/>
<feature type="region of interest" description="Disordered" evidence="1">
    <location>
        <begin position="179"/>
        <end position="231"/>
    </location>
</feature>
<feature type="compositionally biased region" description="Acidic residues" evidence="1">
    <location>
        <begin position="213"/>
        <end position="222"/>
    </location>
</feature>
<evidence type="ECO:0000313" key="5">
    <source>
        <dbReference type="Proteomes" id="UP000236000"/>
    </source>
</evidence>
<comment type="caution">
    <text evidence="4">The sequence shown here is derived from an EMBL/GenBank/DDBJ whole genome shotgun (WGS) entry which is preliminary data.</text>
</comment>
<proteinExistence type="predicted"/>
<feature type="domain" description="Ice-binding protein C-terminal" evidence="3">
    <location>
        <begin position="262"/>
        <end position="284"/>
    </location>
</feature>
<protein>
    <recommendedName>
        <fullName evidence="3">Ice-binding protein C-terminal domain-containing protein</fullName>
    </recommendedName>
</protein>
<sequence>MTKIAIALLSLTAPLVYAAVSPGSSPGAPVSGDEAVIKMDAVLPLSREMVKEVNDGGALTVSSPAFPSGYYIVYRFVSSRGDVVQAFSVVDGKPLQGVGMALPVQVKARGILNEDVSWKLEREIAAMFSYGKSYMPHSEEVMAREAVYGPLAGSLVSRGGGGGFYGGAPRIAGGFAADNVKPAVPDSGGSSKPSDDKDKPSAPDKNPGTDPSADPEQDENDAIVDSGEKELSLESLITGDVPEAPPLEAKKLRLENNLKAEPVPEPSSAMLGAFGIACLLMRRKRN</sequence>
<dbReference type="Proteomes" id="UP000236000">
    <property type="component" value="Unassembled WGS sequence"/>
</dbReference>
<feature type="compositionally biased region" description="Basic and acidic residues" evidence="1">
    <location>
        <begin position="193"/>
        <end position="202"/>
    </location>
</feature>
<accession>A0A2N8HG45</accession>
<reference evidence="4 5" key="1">
    <citation type="journal article" date="2017" name="BMC Genomics">
        <title>Genome sequencing of 39 Akkermansia muciniphila isolates reveals its population structure, genomic and functional diverisity, and global distribution in mammalian gut microbiotas.</title>
        <authorList>
            <person name="Guo X."/>
            <person name="Li S."/>
            <person name="Zhang J."/>
            <person name="Wu F."/>
            <person name="Li X."/>
            <person name="Wu D."/>
            <person name="Zhang M."/>
            <person name="Ou Z."/>
            <person name="Jie Z."/>
            <person name="Yan Q."/>
            <person name="Li P."/>
            <person name="Yi J."/>
            <person name="Peng Y."/>
        </authorList>
    </citation>
    <scope>NUCLEOTIDE SEQUENCE [LARGE SCALE GENOMIC DNA]</scope>
    <source>
        <strain evidence="4 5">GP24</strain>
    </source>
</reference>
<evidence type="ECO:0000259" key="3">
    <source>
        <dbReference type="Pfam" id="PF07589"/>
    </source>
</evidence>
<dbReference type="RefSeq" id="WP_102711867.1">
    <property type="nucleotide sequence ID" value="NZ_PJKA01000003.1"/>
</dbReference>
<organism evidence="4 5">
    <name type="scientific">Akkermansia muciniphila</name>
    <dbReference type="NCBI Taxonomy" id="239935"/>
    <lineage>
        <taxon>Bacteria</taxon>
        <taxon>Pseudomonadati</taxon>
        <taxon>Verrucomicrobiota</taxon>
        <taxon>Verrucomicrobiia</taxon>
        <taxon>Verrucomicrobiales</taxon>
        <taxon>Akkermansiaceae</taxon>
        <taxon>Akkermansia</taxon>
    </lineage>
</organism>
<feature type="chain" id="PRO_5014640545" description="Ice-binding protein C-terminal domain-containing protein" evidence="2">
    <location>
        <begin position="19"/>
        <end position="286"/>
    </location>
</feature>
<name>A0A2N8HG45_9BACT</name>
<evidence type="ECO:0000313" key="4">
    <source>
        <dbReference type="EMBL" id="PNC19727.1"/>
    </source>
</evidence>